<keyword evidence="2" id="KW-1185">Reference proteome</keyword>
<dbReference type="GO" id="GO:0007229">
    <property type="term" value="P:integrin-mediated signaling pathway"/>
    <property type="evidence" value="ECO:0007669"/>
    <property type="project" value="UniProtKB-KW"/>
</dbReference>
<evidence type="ECO:0000313" key="1">
    <source>
        <dbReference type="EMBL" id="TTH23521.1"/>
    </source>
</evidence>
<dbReference type="Gene3D" id="3.30.1680.10">
    <property type="entry name" value="ligand-binding face of the semaphorins, domain 2"/>
    <property type="match status" value="1"/>
</dbReference>
<reference evidence="1 2" key="1">
    <citation type="journal article" date="2019" name="Genome Biol. Evol.">
        <title>Whole-Genome Sequencing of the Giant Devil Catfish, Bagarius yarrelli.</title>
        <authorList>
            <person name="Jiang W."/>
            <person name="Lv Y."/>
            <person name="Cheng L."/>
            <person name="Yang K."/>
            <person name="Chao B."/>
            <person name="Wang X."/>
            <person name="Li Y."/>
            <person name="Pan X."/>
            <person name="You X."/>
            <person name="Zhang Y."/>
            <person name="Yang J."/>
            <person name="Li J."/>
            <person name="Zhang X."/>
            <person name="Liu S."/>
            <person name="Sun C."/>
            <person name="Yang J."/>
            <person name="Shi Q."/>
        </authorList>
    </citation>
    <scope>NUCLEOTIDE SEQUENCE [LARGE SCALE GENOMIC DNA]</scope>
    <source>
        <strain evidence="1">JWS20170419001</strain>
        <tissue evidence="1">Muscle</tissue>
    </source>
</reference>
<sequence>MVMHVCHLPGEHMASECTMRRRQAGRCCMISAGKTLVRLSMWITRTTYLSSDGNDCTKASAQLNPVVNVFRLEKSVAGAPMIHKIKTSWYLQAFLKQGESKSTRCDEIDALIRKGCPLSHVENPRGAVIVNENKTVTNRKKDVAEN</sequence>
<proteinExistence type="predicted"/>
<accession>A0A556VBJ7</accession>
<evidence type="ECO:0000313" key="2">
    <source>
        <dbReference type="Proteomes" id="UP000319801"/>
    </source>
</evidence>
<protein>
    <submittedName>
        <fullName evidence="1">Integrin beta-1</fullName>
    </submittedName>
</protein>
<dbReference type="Proteomes" id="UP000319801">
    <property type="component" value="Unassembled WGS sequence"/>
</dbReference>
<gene>
    <name evidence="1" type="ORF">Baya_14753</name>
</gene>
<dbReference type="EMBL" id="VCAZ01000207">
    <property type="protein sequence ID" value="TTH23521.1"/>
    <property type="molecule type" value="Genomic_DNA"/>
</dbReference>
<dbReference type="AlphaFoldDB" id="A0A556VBJ7"/>
<organism evidence="1 2">
    <name type="scientific">Bagarius yarrelli</name>
    <name type="common">Goonch</name>
    <name type="synonym">Bagrus yarrelli</name>
    <dbReference type="NCBI Taxonomy" id="175774"/>
    <lineage>
        <taxon>Eukaryota</taxon>
        <taxon>Metazoa</taxon>
        <taxon>Chordata</taxon>
        <taxon>Craniata</taxon>
        <taxon>Vertebrata</taxon>
        <taxon>Euteleostomi</taxon>
        <taxon>Actinopterygii</taxon>
        <taxon>Neopterygii</taxon>
        <taxon>Teleostei</taxon>
        <taxon>Ostariophysi</taxon>
        <taxon>Siluriformes</taxon>
        <taxon>Sisoridae</taxon>
        <taxon>Sisorinae</taxon>
        <taxon>Bagarius</taxon>
    </lineage>
</organism>
<comment type="caution">
    <text evidence="1">The sequence shown here is derived from an EMBL/GenBank/DDBJ whole genome shotgun (WGS) entry which is preliminary data.</text>
</comment>
<name>A0A556VBJ7_BAGYA</name>
<keyword evidence="1" id="KW-0401">Integrin</keyword>